<evidence type="ECO:0000256" key="3">
    <source>
        <dbReference type="ARBA" id="ARBA00012756"/>
    </source>
</evidence>
<evidence type="ECO:0000256" key="5">
    <source>
        <dbReference type="ARBA" id="ARBA00023295"/>
    </source>
</evidence>
<evidence type="ECO:0000256" key="8">
    <source>
        <dbReference type="PIRSR" id="PIRSR001084-2"/>
    </source>
</evidence>
<dbReference type="AlphaFoldDB" id="A0A923LMJ1"/>
<dbReference type="GO" id="GO:0004565">
    <property type="term" value="F:beta-galactosidase activity"/>
    <property type="evidence" value="ECO:0007669"/>
    <property type="project" value="UniProtKB-EC"/>
</dbReference>
<keyword evidence="9" id="KW-0479">Metal-binding</keyword>
<evidence type="ECO:0000256" key="6">
    <source>
        <dbReference type="PIRNR" id="PIRNR001084"/>
    </source>
</evidence>
<comment type="caution">
    <text evidence="13">The sequence shown here is derived from an EMBL/GenBank/DDBJ whole genome shotgun (WGS) entry which is preliminary data.</text>
</comment>
<dbReference type="InterPro" id="IPR017853">
    <property type="entry name" value="GH"/>
</dbReference>
<dbReference type="InterPro" id="IPR013739">
    <property type="entry name" value="Beta_galactosidase_C"/>
</dbReference>
<dbReference type="GO" id="GO:0046872">
    <property type="term" value="F:metal ion binding"/>
    <property type="evidence" value="ECO:0007669"/>
    <property type="project" value="UniProtKB-KW"/>
</dbReference>
<keyword evidence="5 6" id="KW-0326">Glycosidase</keyword>
<dbReference type="PANTHER" id="PTHR36447:SF1">
    <property type="entry name" value="BETA-GALACTOSIDASE GANA"/>
    <property type="match status" value="1"/>
</dbReference>
<feature type="binding site" evidence="8">
    <location>
        <position position="150"/>
    </location>
    <ligand>
        <name>substrate</name>
    </ligand>
</feature>
<dbReference type="PIRSF" id="PIRSF001084">
    <property type="entry name" value="B-galactosidase"/>
    <property type="match status" value="1"/>
</dbReference>
<evidence type="ECO:0000256" key="1">
    <source>
        <dbReference type="ARBA" id="ARBA00001412"/>
    </source>
</evidence>
<evidence type="ECO:0000256" key="9">
    <source>
        <dbReference type="PIRSR" id="PIRSR001084-3"/>
    </source>
</evidence>
<feature type="domain" description="Beta-galactosidase trimerisation" evidence="11">
    <location>
        <begin position="399"/>
        <end position="603"/>
    </location>
</feature>
<feature type="active site" description="Nucleophile" evidence="7">
    <location>
        <position position="308"/>
    </location>
</feature>
<dbReference type="SUPFAM" id="SSF51445">
    <property type="entry name" value="(Trans)glycosidases"/>
    <property type="match status" value="1"/>
</dbReference>
<reference evidence="13" key="1">
    <citation type="submission" date="2020-08" db="EMBL/GenBank/DDBJ databases">
        <title>Genome public.</title>
        <authorList>
            <person name="Liu C."/>
            <person name="Sun Q."/>
        </authorList>
    </citation>
    <scope>NUCLEOTIDE SEQUENCE</scope>
    <source>
        <strain evidence="13">BX1005</strain>
    </source>
</reference>
<feature type="domain" description="Glycoside hydrolase family 42 N-terminal" evidence="10">
    <location>
        <begin position="15"/>
        <end position="387"/>
    </location>
</feature>
<evidence type="ECO:0000259" key="10">
    <source>
        <dbReference type="Pfam" id="PF02449"/>
    </source>
</evidence>
<feature type="domain" description="Beta-galactosidase C-terminal" evidence="12">
    <location>
        <begin position="613"/>
        <end position="668"/>
    </location>
</feature>
<evidence type="ECO:0000313" key="13">
    <source>
        <dbReference type="EMBL" id="MBC5712699.1"/>
    </source>
</evidence>
<evidence type="ECO:0000259" key="12">
    <source>
        <dbReference type="Pfam" id="PF08533"/>
    </source>
</evidence>
<name>A0A923LMJ1_9FIRM</name>
<dbReference type="InterPro" id="IPR013780">
    <property type="entry name" value="Glyco_hydro_b"/>
</dbReference>
<dbReference type="GO" id="GO:0009341">
    <property type="term" value="C:beta-galactosidase complex"/>
    <property type="evidence" value="ECO:0007669"/>
    <property type="project" value="InterPro"/>
</dbReference>
<dbReference type="CDD" id="cd03143">
    <property type="entry name" value="A4_beta-galactosidase_middle_domain"/>
    <property type="match status" value="1"/>
</dbReference>
<dbReference type="InterPro" id="IPR013529">
    <property type="entry name" value="Glyco_hydro_42_N"/>
</dbReference>
<comment type="catalytic activity">
    <reaction evidence="1 6">
        <text>Hydrolysis of terminal non-reducing beta-D-galactose residues in beta-D-galactosides.</text>
        <dbReference type="EC" id="3.2.1.23"/>
    </reaction>
</comment>
<dbReference type="RefSeq" id="WP_186865777.1">
    <property type="nucleotide sequence ID" value="NZ_JACOPH010000001.1"/>
</dbReference>
<evidence type="ECO:0000259" key="11">
    <source>
        <dbReference type="Pfam" id="PF08532"/>
    </source>
</evidence>
<dbReference type="Pfam" id="PF02449">
    <property type="entry name" value="Glyco_hydro_42"/>
    <property type="match status" value="1"/>
</dbReference>
<dbReference type="PANTHER" id="PTHR36447">
    <property type="entry name" value="BETA-GALACTOSIDASE GANA"/>
    <property type="match status" value="1"/>
</dbReference>
<dbReference type="EC" id="3.2.1.23" evidence="3 6"/>
<feature type="binding site" evidence="9">
    <location>
        <position position="156"/>
    </location>
    <ligand>
        <name>Zn(2+)</name>
        <dbReference type="ChEBI" id="CHEBI:29105"/>
    </ligand>
</feature>
<sequence length="673" mass="77757">MLPYDKLKKIAYGGDYNPEQWDEATWEEDMRLFKLAGIDILTLNVFSWAAIQPSEDTYDFDRLDRIMELVRKNGMKVCMATSTGAHPAWMAKRHPDILRVDFEGRKRKFGGRHNSCPNSPTYRTYAPRLAEKLAERYKEYDNIVVWHIANEFGGECYCENCEKAFRGWLKEKYQTIDKLNQVWDTAFWGHTFYDWDEVVVPNALSEHFAEDFTMFQGISLDYRRFNSDSILDCYRLEYDAIKRVQPEASITTNLMGFFKGLDYQKWAKYMDFISWDNYPQIDDSYARIAMSHDLMRGISHGEPFALMEQTPSVTNWHQYNALKRPGVMRLWSYQAVAHGADTVMFFQMRRSIGACEKYHGAVIDHVGNENTRVFREISALGEELEKLGSRTLGARTKTKIALMMTWDNWWALEYSAGPSRDLKYITEFTRYYEALRNMNYDVDIIAPQDDFSGYEVVIAPLLYMVREGEDENIRQFVKRGGTFVTSFFSGIVQENDLVITGGYPGKLRDILGIWVEEQDALPRNAKNSFIYKGKEYPAFLLCDLLHLEGARQIDASGYGSDFYQGSPVITEHKLGDGKAYYVATATDEAFYRVFLKELCDVKGILPVMDIPEGVEAASRENEKERFIFLLNHTNETKTVDLPWKGTEIISEQPAEKQLVLDAHDVKIVAVSKS</sequence>
<dbReference type="Pfam" id="PF08532">
    <property type="entry name" value="Glyco_hydro_42M"/>
    <property type="match status" value="1"/>
</dbReference>
<proteinExistence type="inferred from homology"/>
<keyword evidence="14" id="KW-1185">Reference proteome</keyword>
<feature type="binding site" evidence="9">
    <location>
        <position position="116"/>
    </location>
    <ligand>
        <name>Zn(2+)</name>
        <dbReference type="ChEBI" id="CHEBI:29105"/>
    </ligand>
</feature>
<dbReference type="InterPro" id="IPR003476">
    <property type="entry name" value="Glyco_hydro_42"/>
</dbReference>
<gene>
    <name evidence="13" type="ORF">H8S17_00490</name>
</gene>
<protein>
    <recommendedName>
        <fullName evidence="3 6">Beta-galactosidase</fullName>
        <shortName evidence="6">Beta-gal</shortName>
        <ecNumber evidence="3 6">3.2.1.23</ecNumber>
    </recommendedName>
</protein>
<feature type="binding site" evidence="8">
    <location>
        <position position="112"/>
    </location>
    <ligand>
        <name>substrate</name>
    </ligand>
</feature>
<evidence type="ECO:0000256" key="4">
    <source>
        <dbReference type="ARBA" id="ARBA00022801"/>
    </source>
</evidence>
<dbReference type="Gene3D" id="2.60.40.1180">
    <property type="entry name" value="Golgi alpha-mannosidase II"/>
    <property type="match status" value="1"/>
</dbReference>
<organism evidence="13 14">
    <name type="scientific">Roseburia zhanii</name>
    <dbReference type="NCBI Taxonomy" id="2763064"/>
    <lineage>
        <taxon>Bacteria</taxon>
        <taxon>Bacillati</taxon>
        <taxon>Bacillota</taxon>
        <taxon>Clostridia</taxon>
        <taxon>Lachnospirales</taxon>
        <taxon>Lachnospiraceae</taxon>
        <taxon>Roseburia</taxon>
    </lineage>
</organism>
<feature type="active site" description="Proton donor" evidence="7">
    <location>
        <position position="151"/>
    </location>
</feature>
<comment type="similarity">
    <text evidence="2 6">Belongs to the glycosyl hydrolase 42 family.</text>
</comment>
<feature type="binding site" evidence="9">
    <location>
        <position position="158"/>
    </location>
    <ligand>
        <name>Zn(2+)</name>
        <dbReference type="ChEBI" id="CHEBI:29105"/>
    </ligand>
</feature>
<dbReference type="SUPFAM" id="SSF52317">
    <property type="entry name" value="Class I glutamine amidotransferase-like"/>
    <property type="match status" value="1"/>
</dbReference>
<dbReference type="InterPro" id="IPR029062">
    <property type="entry name" value="Class_I_gatase-like"/>
</dbReference>
<dbReference type="EMBL" id="JACOPH010000001">
    <property type="protein sequence ID" value="MBC5712699.1"/>
    <property type="molecule type" value="Genomic_DNA"/>
</dbReference>
<dbReference type="Pfam" id="PF08533">
    <property type="entry name" value="Glyco_hydro_42C"/>
    <property type="match status" value="1"/>
</dbReference>
<dbReference type="InterPro" id="IPR013738">
    <property type="entry name" value="Beta_galactosidase_Trimer"/>
</dbReference>
<keyword evidence="4 6" id="KW-0378">Hydrolase</keyword>
<dbReference type="Gene3D" id="3.20.20.80">
    <property type="entry name" value="Glycosidases"/>
    <property type="match status" value="1"/>
</dbReference>
<keyword evidence="9" id="KW-0862">Zinc</keyword>
<feature type="binding site" evidence="9">
    <location>
        <position position="161"/>
    </location>
    <ligand>
        <name>Zn(2+)</name>
        <dbReference type="ChEBI" id="CHEBI:29105"/>
    </ligand>
</feature>
<feature type="binding site" evidence="8">
    <location>
        <position position="316"/>
    </location>
    <ligand>
        <name>substrate</name>
    </ligand>
</feature>
<evidence type="ECO:0000256" key="2">
    <source>
        <dbReference type="ARBA" id="ARBA00005940"/>
    </source>
</evidence>
<evidence type="ECO:0000313" key="14">
    <source>
        <dbReference type="Proteomes" id="UP000606720"/>
    </source>
</evidence>
<evidence type="ECO:0000256" key="7">
    <source>
        <dbReference type="PIRSR" id="PIRSR001084-1"/>
    </source>
</evidence>
<accession>A0A923LMJ1</accession>
<dbReference type="Proteomes" id="UP000606720">
    <property type="component" value="Unassembled WGS sequence"/>
</dbReference>
<dbReference type="GO" id="GO:0006012">
    <property type="term" value="P:galactose metabolic process"/>
    <property type="evidence" value="ECO:0007669"/>
    <property type="project" value="InterPro"/>
</dbReference>
<dbReference type="Gene3D" id="3.40.50.880">
    <property type="match status" value="1"/>
</dbReference>